<feature type="transmembrane region" description="Helical" evidence="8">
    <location>
        <begin position="169"/>
        <end position="190"/>
    </location>
</feature>
<evidence type="ECO:0000256" key="6">
    <source>
        <dbReference type="ARBA" id="ARBA00023118"/>
    </source>
</evidence>
<evidence type="ECO:0000256" key="8">
    <source>
        <dbReference type="SAM" id="Phobius"/>
    </source>
</evidence>
<name>A0ABW0C163_9BACT</name>
<evidence type="ECO:0000256" key="3">
    <source>
        <dbReference type="ARBA" id="ARBA00022692"/>
    </source>
</evidence>
<keyword evidence="7 8" id="KW-0472">Membrane</keyword>
<dbReference type="Pfam" id="PF18967">
    <property type="entry name" value="PycTM"/>
    <property type="match status" value="1"/>
</dbReference>
<comment type="caution">
    <text evidence="10">The sequence shown here is derived from an EMBL/GenBank/DDBJ whole genome shotgun (WGS) entry which is preliminary data.</text>
</comment>
<accession>A0ABW0C163</accession>
<evidence type="ECO:0000256" key="7">
    <source>
        <dbReference type="ARBA" id="ARBA00023136"/>
    </source>
</evidence>
<keyword evidence="6" id="KW-0051">Antiviral defense</keyword>
<dbReference type="EMBL" id="JBHSKS010000017">
    <property type="protein sequence ID" value="MFC5193340.1"/>
    <property type="molecule type" value="Genomic_DNA"/>
</dbReference>
<proteinExistence type="predicted"/>
<evidence type="ECO:0000313" key="11">
    <source>
        <dbReference type="Proteomes" id="UP001596163"/>
    </source>
</evidence>
<feature type="transmembrane region" description="Helical" evidence="8">
    <location>
        <begin position="74"/>
        <end position="94"/>
    </location>
</feature>
<keyword evidence="4" id="KW-0547">Nucleotide-binding</keyword>
<evidence type="ECO:0000313" key="10">
    <source>
        <dbReference type="EMBL" id="MFC5193340.1"/>
    </source>
</evidence>
<organism evidence="10 11">
    <name type="scientific">Algoriphagus aquatilis</name>
    <dbReference type="NCBI Taxonomy" id="490186"/>
    <lineage>
        <taxon>Bacteria</taxon>
        <taxon>Pseudomonadati</taxon>
        <taxon>Bacteroidota</taxon>
        <taxon>Cytophagia</taxon>
        <taxon>Cytophagales</taxon>
        <taxon>Cyclobacteriaceae</taxon>
        <taxon>Algoriphagus</taxon>
    </lineage>
</organism>
<keyword evidence="11" id="KW-1185">Reference proteome</keyword>
<sequence>MEEPIFESKKEKDKTERERQTFYRVAFQNYSNLLQIADNKANIIISINALVISSLIALVSYGSISNQVQMNQPVIFVPILIFLGLILTSTYLAVQVAKPKIMGKSKDKTEKNQFSMLFFGATDFYSYEEYLQETHRMLHSRQEIQDQMTLSLYYQGRVLSHKYKVLRDAYTVFTLALAFGVVVLLANLILA</sequence>
<dbReference type="RefSeq" id="WP_377917193.1">
    <property type="nucleotide sequence ID" value="NZ_JBHSKS010000017.1"/>
</dbReference>
<gene>
    <name evidence="10" type="ORF">ACFPIK_16325</name>
</gene>
<reference evidence="11" key="1">
    <citation type="journal article" date="2019" name="Int. J. Syst. Evol. Microbiol.">
        <title>The Global Catalogue of Microorganisms (GCM) 10K type strain sequencing project: providing services to taxonomists for standard genome sequencing and annotation.</title>
        <authorList>
            <consortium name="The Broad Institute Genomics Platform"/>
            <consortium name="The Broad Institute Genome Sequencing Center for Infectious Disease"/>
            <person name="Wu L."/>
            <person name="Ma J."/>
        </authorList>
    </citation>
    <scope>NUCLEOTIDE SEQUENCE [LARGE SCALE GENOMIC DNA]</scope>
    <source>
        <strain evidence="11">CGMCC 1.7030</strain>
    </source>
</reference>
<evidence type="ECO:0000259" key="9">
    <source>
        <dbReference type="Pfam" id="PF18967"/>
    </source>
</evidence>
<feature type="transmembrane region" description="Helical" evidence="8">
    <location>
        <begin position="41"/>
        <end position="62"/>
    </location>
</feature>
<keyword evidence="2" id="KW-1003">Cell membrane</keyword>
<evidence type="ECO:0000256" key="4">
    <source>
        <dbReference type="ARBA" id="ARBA00022741"/>
    </source>
</evidence>
<keyword evidence="3 8" id="KW-0812">Transmembrane</keyword>
<evidence type="ECO:0000256" key="2">
    <source>
        <dbReference type="ARBA" id="ARBA00022475"/>
    </source>
</evidence>
<feature type="domain" description="Pycsar effector protein" evidence="9">
    <location>
        <begin position="25"/>
        <end position="185"/>
    </location>
</feature>
<evidence type="ECO:0000256" key="1">
    <source>
        <dbReference type="ARBA" id="ARBA00004236"/>
    </source>
</evidence>
<protein>
    <submittedName>
        <fullName evidence="10">Pycsar system effector family protein</fullName>
    </submittedName>
</protein>
<keyword evidence="5 8" id="KW-1133">Transmembrane helix</keyword>
<dbReference type="InterPro" id="IPR043760">
    <property type="entry name" value="PycTM_dom"/>
</dbReference>
<evidence type="ECO:0000256" key="5">
    <source>
        <dbReference type="ARBA" id="ARBA00022989"/>
    </source>
</evidence>
<comment type="subcellular location">
    <subcellularLocation>
        <location evidence="1">Cell membrane</location>
    </subcellularLocation>
</comment>
<dbReference type="Proteomes" id="UP001596163">
    <property type="component" value="Unassembled WGS sequence"/>
</dbReference>